<dbReference type="EMBL" id="KL659161">
    <property type="protein sequence ID" value="KFA70630.1"/>
    <property type="molecule type" value="Genomic_DNA"/>
</dbReference>
<gene>
    <name evidence="1" type="ORF">S40285_10676</name>
</gene>
<dbReference type="HOGENOM" id="CLU_3436853_0_0_1"/>
<protein>
    <submittedName>
        <fullName evidence="1">Uncharacterized protein</fullName>
    </submittedName>
</protein>
<name>A0A084R345_STAC4</name>
<evidence type="ECO:0000313" key="2">
    <source>
        <dbReference type="Proteomes" id="UP000028524"/>
    </source>
</evidence>
<accession>A0A084R345</accession>
<evidence type="ECO:0000313" key="1">
    <source>
        <dbReference type="EMBL" id="KFA70630.1"/>
    </source>
</evidence>
<dbReference type="Proteomes" id="UP000028524">
    <property type="component" value="Unassembled WGS sequence"/>
</dbReference>
<organism evidence="1 2">
    <name type="scientific">Stachybotrys chlorohalonatus (strain IBT 40285)</name>
    <dbReference type="NCBI Taxonomy" id="1283841"/>
    <lineage>
        <taxon>Eukaryota</taxon>
        <taxon>Fungi</taxon>
        <taxon>Dikarya</taxon>
        <taxon>Ascomycota</taxon>
        <taxon>Pezizomycotina</taxon>
        <taxon>Sordariomycetes</taxon>
        <taxon>Hypocreomycetidae</taxon>
        <taxon>Hypocreales</taxon>
        <taxon>Stachybotryaceae</taxon>
        <taxon>Stachybotrys</taxon>
    </lineage>
</organism>
<reference evidence="1 2" key="1">
    <citation type="journal article" date="2014" name="BMC Genomics">
        <title>Comparative genome sequencing reveals chemotype-specific gene clusters in the toxigenic black mold Stachybotrys.</title>
        <authorList>
            <person name="Semeiks J."/>
            <person name="Borek D."/>
            <person name="Otwinowski Z."/>
            <person name="Grishin N.V."/>
        </authorList>
    </citation>
    <scope>NUCLEOTIDE SEQUENCE [LARGE SCALE GENOMIC DNA]</scope>
    <source>
        <strain evidence="1 2">IBT 40285</strain>
    </source>
</reference>
<proteinExistence type="predicted"/>
<keyword evidence="2" id="KW-1185">Reference proteome</keyword>
<sequence length="12" mass="1373">MLLCSQTDVLSY</sequence>
<dbReference type="InParanoid" id="A0A084R345"/>